<accession>A0AA86QXF9</accession>
<protein>
    <submittedName>
        <fullName evidence="2">Uncharacterized protein</fullName>
    </submittedName>
</protein>
<evidence type="ECO:0000313" key="4">
    <source>
        <dbReference type="Proteomes" id="UP001642409"/>
    </source>
</evidence>
<keyword evidence="4" id="KW-1185">Reference proteome</keyword>
<keyword evidence="1" id="KW-0812">Transmembrane</keyword>
<reference evidence="3 4" key="2">
    <citation type="submission" date="2024-07" db="EMBL/GenBank/DDBJ databases">
        <authorList>
            <person name="Akdeniz Z."/>
        </authorList>
    </citation>
    <scope>NUCLEOTIDE SEQUENCE [LARGE SCALE GENOMIC DNA]</scope>
</reference>
<reference evidence="2" key="1">
    <citation type="submission" date="2023-06" db="EMBL/GenBank/DDBJ databases">
        <authorList>
            <person name="Kurt Z."/>
        </authorList>
    </citation>
    <scope>NUCLEOTIDE SEQUENCE</scope>
</reference>
<proteinExistence type="predicted"/>
<sequence>MILFYIKTIIMVSLDADGREIHTCYTYDTSVEYRPNIKQLLILLVPSNNSACDIFPAGVNINVTIGNTDFATTVPLPVYLPYSYTISNFGYQNTTQIAVEGFSLPLDGLGDEISIDFLLIEIYSYSEITRIEILEMQTIISSLSECFYADMPMLVTKDSLYITMNATGLCRIQISALKSLQVTIEGKQFSFDLTQASLVDLKTNYNHNVKFNVSLTPSGTNNFLFTAEESMISSTAYILTEQGGVETRIDLQLSSCDFLSISNFYSEAFLTFNDRSFVFAVQSAPLALYQMEQILMVIGQFPDSINVRFEIILASKSYTFDSIFAEYNPLKKYYIMKCADVPSNEKAACESFYDLCLEAKSATILISILLYSQSVLILAQHDRIQFKPPLYERAFLEVRDSSVCVHMQQKMNAKLSGEVKVQLKLIDNETLVSRGVYNLQTTYNDVELCFTGDMAVQLKENAYNYVAQMEVVSGSNSYTTVFWNTQTVSYKKSNTAAFSLIGVAAIVSTVFIVYQIASFQKKLKLLKKKKQ</sequence>
<dbReference type="EMBL" id="CAXDID020000027">
    <property type="protein sequence ID" value="CAL5991176.1"/>
    <property type="molecule type" value="Genomic_DNA"/>
</dbReference>
<dbReference type="AlphaFoldDB" id="A0AA86QXF9"/>
<keyword evidence="1" id="KW-1133">Transmembrane helix</keyword>
<keyword evidence="1" id="KW-0472">Membrane</keyword>
<dbReference type="Proteomes" id="UP001642409">
    <property type="component" value="Unassembled WGS sequence"/>
</dbReference>
<organism evidence="2">
    <name type="scientific">Hexamita inflata</name>
    <dbReference type="NCBI Taxonomy" id="28002"/>
    <lineage>
        <taxon>Eukaryota</taxon>
        <taxon>Metamonada</taxon>
        <taxon>Diplomonadida</taxon>
        <taxon>Hexamitidae</taxon>
        <taxon>Hexamitinae</taxon>
        <taxon>Hexamita</taxon>
    </lineage>
</organism>
<gene>
    <name evidence="3" type="ORF">HINF_LOCUS11966</name>
    <name evidence="2" type="ORF">HINF_LOCUS52677</name>
</gene>
<comment type="caution">
    <text evidence="2">The sequence shown here is derived from an EMBL/GenBank/DDBJ whole genome shotgun (WGS) entry which is preliminary data.</text>
</comment>
<dbReference type="EMBL" id="CATOUU010000985">
    <property type="protein sequence ID" value="CAI9965032.1"/>
    <property type="molecule type" value="Genomic_DNA"/>
</dbReference>
<evidence type="ECO:0000313" key="3">
    <source>
        <dbReference type="EMBL" id="CAL5991176.1"/>
    </source>
</evidence>
<name>A0AA86QXF9_9EUKA</name>
<evidence type="ECO:0000313" key="2">
    <source>
        <dbReference type="EMBL" id="CAI9965032.1"/>
    </source>
</evidence>
<evidence type="ECO:0000256" key="1">
    <source>
        <dbReference type="SAM" id="Phobius"/>
    </source>
</evidence>
<feature type="transmembrane region" description="Helical" evidence="1">
    <location>
        <begin position="496"/>
        <end position="519"/>
    </location>
</feature>